<evidence type="ECO:0000313" key="3">
    <source>
        <dbReference type="Proteomes" id="UP000288168"/>
    </source>
</evidence>
<keyword evidence="3" id="KW-1185">Reference proteome</keyword>
<proteinExistence type="predicted"/>
<protein>
    <submittedName>
        <fullName evidence="2">Uncharacterized protein</fullName>
    </submittedName>
</protein>
<evidence type="ECO:0000313" key="2">
    <source>
        <dbReference type="EMBL" id="RSL39810.1"/>
    </source>
</evidence>
<reference evidence="2 3" key="1">
    <citation type="submission" date="2017-06" db="EMBL/GenBank/DDBJ databases">
        <title>Comparative genomic analysis of Ambrosia Fusariam Clade fungi.</title>
        <authorList>
            <person name="Stajich J.E."/>
            <person name="Carrillo J."/>
            <person name="Kijimoto T."/>
            <person name="Eskalen A."/>
            <person name="O'Donnell K."/>
            <person name="Kasson M."/>
        </authorList>
    </citation>
    <scope>NUCLEOTIDE SEQUENCE [LARGE SCALE GENOMIC DNA]</scope>
    <source>
        <strain evidence="2 3">NRRL62584</strain>
    </source>
</reference>
<feature type="region of interest" description="Disordered" evidence="1">
    <location>
        <begin position="266"/>
        <end position="315"/>
    </location>
</feature>
<name>A0A428NGE7_9HYPO</name>
<accession>A0A428NGE7</accession>
<dbReference type="OrthoDB" id="5085521at2759"/>
<sequence>MQRICGIPTSYYLDHPEKSSVKVIFHYSCKEHQRKISNISSKAPTALSDINIPQRVQVEAKKRAVERRGRVAPPNLSLWLVKNSSLQQWTAANKSLLEIGEKLATDLDEPVICGQPTATFYLKPTFQIDDTNPDDIPWCEPCRVATISMLVLSFSRGQGLASLANLSEPLPSHVEGWLSTRLGLASKTKLFRDVFMPRMRALMMRERRPIVEKGGLVKTDQGWKICDELANNRVAEWLATAARIPSRDKSNPLGLAASRYAAPSLAETGNATHTGRVQPRPTAARHVPVQDDVPAPPTTGSTAASTVAIQGQPALRRTPTGRYDAIFNSRLRDLDTEVEESRDMIGQLLKL</sequence>
<dbReference type="AlphaFoldDB" id="A0A428NGE7"/>
<gene>
    <name evidence="2" type="ORF">CEP54_016256</name>
</gene>
<dbReference type="EMBL" id="NKCI01000576">
    <property type="protein sequence ID" value="RSL39810.1"/>
    <property type="molecule type" value="Genomic_DNA"/>
</dbReference>
<dbReference type="Proteomes" id="UP000288168">
    <property type="component" value="Unassembled WGS sequence"/>
</dbReference>
<feature type="compositionally biased region" description="Low complexity" evidence="1">
    <location>
        <begin position="298"/>
        <end position="308"/>
    </location>
</feature>
<organism evidence="2 3">
    <name type="scientific">Fusarium duplospermum</name>
    <dbReference type="NCBI Taxonomy" id="1325734"/>
    <lineage>
        <taxon>Eukaryota</taxon>
        <taxon>Fungi</taxon>
        <taxon>Dikarya</taxon>
        <taxon>Ascomycota</taxon>
        <taxon>Pezizomycotina</taxon>
        <taxon>Sordariomycetes</taxon>
        <taxon>Hypocreomycetidae</taxon>
        <taxon>Hypocreales</taxon>
        <taxon>Nectriaceae</taxon>
        <taxon>Fusarium</taxon>
        <taxon>Fusarium solani species complex</taxon>
    </lineage>
</organism>
<comment type="caution">
    <text evidence="2">The sequence shown here is derived from an EMBL/GenBank/DDBJ whole genome shotgun (WGS) entry which is preliminary data.</text>
</comment>
<evidence type="ECO:0000256" key="1">
    <source>
        <dbReference type="SAM" id="MobiDB-lite"/>
    </source>
</evidence>